<keyword evidence="2" id="KW-1185">Reference proteome</keyword>
<name>A0ABM9XT25_9CORY</name>
<evidence type="ECO:0000313" key="2">
    <source>
        <dbReference type="Proteomes" id="UP000006237"/>
    </source>
</evidence>
<reference evidence="1 2" key="1">
    <citation type="submission" date="2009-01" db="EMBL/GenBank/DDBJ databases">
        <authorList>
            <person name="Qin X."/>
            <person name="Bachman B."/>
            <person name="Battles P."/>
            <person name="Bell A."/>
            <person name="Bess C."/>
            <person name="Bickham C."/>
            <person name="Chaboub L."/>
            <person name="Chen D."/>
            <person name="Coyle M."/>
            <person name="Deiros D.R."/>
            <person name="Dinh H."/>
            <person name="Forbes L."/>
            <person name="Fowler G."/>
            <person name="Francisco L."/>
            <person name="Fu Q."/>
            <person name="Gubbala S."/>
            <person name="Hale W."/>
            <person name="Han Y."/>
            <person name="Hemphill L."/>
            <person name="Highlander S.K."/>
            <person name="Hirani K."/>
            <person name="Hogues M."/>
            <person name="Jackson L."/>
            <person name="Jakkamsetti A."/>
            <person name="Javaid M."/>
            <person name="Jiang H."/>
            <person name="Korchina V."/>
            <person name="Kovar C."/>
            <person name="Lara F."/>
            <person name="Lee S."/>
            <person name="Mata R."/>
            <person name="Mathew T."/>
            <person name="Moen C."/>
            <person name="Morales K."/>
            <person name="Munidasa M."/>
            <person name="Nazareth L."/>
            <person name="Ngo R."/>
            <person name="Nguyen L."/>
            <person name="Okwuonu G."/>
            <person name="Ongeri F."/>
            <person name="Patil S."/>
            <person name="Petrosino J."/>
            <person name="Pham C."/>
            <person name="Pham P."/>
            <person name="Pu L.-L."/>
            <person name="Puazo M."/>
            <person name="Raj R."/>
            <person name="Reid J."/>
            <person name="Rouhana J."/>
            <person name="Saada N."/>
            <person name="Shang Y."/>
            <person name="Simmons D."/>
            <person name="Thornton R."/>
            <person name="Warren J."/>
            <person name="Weissenberger G."/>
            <person name="Zhang J."/>
            <person name="Zhang L."/>
            <person name="Zhou C."/>
            <person name="Zhu D."/>
            <person name="Muzny D."/>
            <person name="Worley K."/>
            <person name="Gibbs R."/>
        </authorList>
    </citation>
    <scope>NUCLEOTIDE SEQUENCE [LARGE SCALE GENOMIC DNA]</scope>
    <source>
        <strain evidence="1 2">ATCC 51866</strain>
    </source>
</reference>
<proteinExistence type="predicted"/>
<evidence type="ECO:0000313" key="1">
    <source>
        <dbReference type="EMBL" id="EEI64352.1"/>
    </source>
</evidence>
<protein>
    <submittedName>
        <fullName evidence="1">Uncharacterized protein</fullName>
    </submittedName>
</protein>
<organism evidence="1 2">
    <name type="scientific">Corynebacterium glucuronolyticum ATCC 51866</name>
    <dbReference type="NCBI Taxonomy" id="548478"/>
    <lineage>
        <taxon>Bacteria</taxon>
        <taxon>Bacillati</taxon>
        <taxon>Actinomycetota</taxon>
        <taxon>Actinomycetes</taxon>
        <taxon>Mycobacteriales</taxon>
        <taxon>Corynebacteriaceae</taxon>
        <taxon>Corynebacterium</taxon>
    </lineage>
</organism>
<dbReference type="Proteomes" id="UP000006237">
    <property type="component" value="Unassembled WGS sequence"/>
</dbReference>
<dbReference type="EMBL" id="ACHF01000009">
    <property type="protein sequence ID" value="EEI64352.1"/>
    <property type="molecule type" value="Genomic_DNA"/>
</dbReference>
<gene>
    <name evidence="1" type="ORF">HMPREF0293_0167</name>
</gene>
<accession>A0ABM9XT25</accession>
<sequence length="43" mass="4506">MKNSSAIEIALAAGAAAVMVRTVSAEAMKRFMSNSFVIAALLY</sequence>
<comment type="caution">
    <text evidence="1">The sequence shown here is derived from an EMBL/GenBank/DDBJ whole genome shotgun (WGS) entry which is preliminary data.</text>
</comment>